<dbReference type="GO" id="GO:0006396">
    <property type="term" value="P:RNA processing"/>
    <property type="evidence" value="ECO:0007669"/>
    <property type="project" value="InterPro"/>
</dbReference>
<protein>
    <recommendedName>
        <fullName evidence="2">Pseudouridine synthase II N-terminal domain-containing protein</fullName>
    </recommendedName>
</protein>
<dbReference type="GO" id="GO:0009982">
    <property type="term" value="F:pseudouridine synthase activity"/>
    <property type="evidence" value="ECO:0007669"/>
    <property type="project" value="InterPro"/>
</dbReference>
<reference evidence="3 4" key="1">
    <citation type="submission" date="2024-05" db="EMBL/GenBank/DDBJ databases">
        <authorList>
            <person name="Wallberg A."/>
        </authorList>
    </citation>
    <scope>NUCLEOTIDE SEQUENCE [LARGE SCALE GENOMIC DNA]</scope>
</reference>
<dbReference type="InterPro" id="IPR002501">
    <property type="entry name" value="PsdUridine_synth_N"/>
</dbReference>
<gene>
    <name evidence="3" type="ORF">MNOR_LOCUS41781</name>
</gene>
<organism evidence="3 4">
    <name type="scientific">Meganyctiphanes norvegica</name>
    <name type="common">Northern krill</name>
    <name type="synonym">Thysanopoda norvegica</name>
    <dbReference type="NCBI Taxonomy" id="48144"/>
    <lineage>
        <taxon>Eukaryota</taxon>
        <taxon>Metazoa</taxon>
        <taxon>Ecdysozoa</taxon>
        <taxon>Arthropoda</taxon>
        <taxon>Crustacea</taxon>
        <taxon>Multicrustacea</taxon>
        <taxon>Malacostraca</taxon>
        <taxon>Eumalacostraca</taxon>
        <taxon>Eucarida</taxon>
        <taxon>Euphausiacea</taxon>
        <taxon>Euphausiidae</taxon>
        <taxon>Meganyctiphanes</taxon>
    </lineage>
</organism>
<dbReference type="AlphaFoldDB" id="A0AAV2SUV5"/>
<keyword evidence="4" id="KW-1185">Reference proteome</keyword>
<proteinExistence type="inferred from homology"/>
<dbReference type="SUPFAM" id="SSF55120">
    <property type="entry name" value="Pseudouridine synthase"/>
    <property type="match status" value="1"/>
</dbReference>
<evidence type="ECO:0000313" key="3">
    <source>
        <dbReference type="EMBL" id="CAL4251413.1"/>
    </source>
</evidence>
<dbReference type="Proteomes" id="UP001497623">
    <property type="component" value="Unassembled WGS sequence"/>
</dbReference>
<dbReference type="PANTHER" id="PTHR13195:SF0">
    <property type="entry name" value="PSEUDOURIDYLATE SYNTHASE TRUB2, MITOCHONDRIAL"/>
    <property type="match status" value="1"/>
</dbReference>
<dbReference type="GO" id="GO:0001522">
    <property type="term" value="P:pseudouridine synthesis"/>
    <property type="evidence" value="ECO:0007669"/>
    <property type="project" value="InterPro"/>
</dbReference>
<evidence type="ECO:0000256" key="1">
    <source>
        <dbReference type="ARBA" id="ARBA00008999"/>
    </source>
</evidence>
<dbReference type="PANTHER" id="PTHR13195">
    <property type="entry name" value="PSEUDOURIDINE SYNTHASE-RELATED"/>
    <property type="match status" value="1"/>
</dbReference>
<dbReference type="InterPro" id="IPR039048">
    <property type="entry name" value="Trub2"/>
</dbReference>
<comment type="caution">
    <text evidence="3">The sequence shown here is derived from an EMBL/GenBank/DDBJ whole genome shotgun (WGS) entry which is preliminary data.</text>
</comment>
<dbReference type="EMBL" id="CAXKWB010170101">
    <property type="protein sequence ID" value="CAL4251413.1"/>
    <property type="molecule type" value="Genomic_DNA"/>
</dbReference>
<dbReference type="InterPro" id="IPR020103">
    <property type="entry name" value="PsdUridine_synth_cat_dom_sf"/>
</dbReference>
<evidence type="ECO:0000313" key="4">
    <source>
        <dbReference type="Proteomes" id="UP001497623"/>
    </source>
</evidence>
<accession>A0AAV2SUV5</accession>
<comment type="similarity">
    <text evidence="1">Belongs to the pseudouridine synthase TruB family.</text>
</comment>
<dbReference type="Gene3D" id="3.30.2350.10">
    <property type="entry name" value="Pseudouridine synthase"/>
    <property type="match status" value="1"/>
</dbReference>
<feature type="domain" description="Pseudouridine synthase II N-terminal" evidence="2">
    <location>
        <begin position="101"/>
        <end position="232"/>
    </location>
</feature>
<dbReference type="Pfam" id="PF01509">
    <property type="entry name" value="TruB_N"/>
    <property type="match status" value="1"/>
</dbReference>
<sequence length="321" mass="36201">MSVVRIIENGPEAWRLLQGIFCVYKPPDMSIRFLRKVLISNICRDLCKMKQPIPPPLISIKSSVDGELELVKLKDYSATPQVLGPPFQPNDIKLSCAPIFDNKISGVCVVGVNKGGGMTNTIRESRLIRTFQIEGKFGFATDTHFHDGQVKEKSKFSHVTKSRLNKVLMSIQAGHQRKSNEYLGVDLQSQAAYEAIVQDGLVRPSSGTPTLLYALNIVDFNPPDFTIEVSCINEDGDYLTLVIHEIGMMLKTNATCTKIRCIRYGPWTLRHALLRKHWTVEHIIDSINNSREFVKKITPETPSLKKMNDYSQSNSKPLIYH</sequence>
<name>A0AAV2SUV5_MEGNR</name>
<dbReference type="GO" id="GO:0003723">
    <property type="term" value="F:RNA binding"/>
    <property type="evidence" value="ECO:0007669"/>
    <property type="project" value="InterPro"/>
</dbReference>
<feature type="non-terminal residue" evidence="3">
    <location>
        <position position="321"/>
    </location>
</feature>
<evidence type="ECO:0000259" key="2">
    <source>
        <dbReference type="Pfam" id="PF01509"/>
    </source>
</evidence>